<dbReference type="InterPro" id="IPR052184">
    <property type="entry name" value="SDR_enzymes"/>
</dbReference>
<dbReference type="Pfam" id="PF00106">
    <property type="entry name" value="adh_short"/>
    <property type="match status" value="1"/>
</dbReference>
<dbReference type="InterPro" id="IPR036291">
    <property type="entry name" value="NAD(P)-bd_dom_sf"/>
</dbReference>
<dbReference type="InterPro" id="IPR002347">
    <property type="entry name" value="SDR_fam"/>
</dbReference>
<dbReference type="EMBL" id="WHOB01000069">
    <property type="protein sequence ID" value="NOU82196.1"/>
    <property type="molecule type" value="Genomic_DNA"/>
</dbReference>
<dbReference type="PANTHER" id="PTHR45458">
    <property type="entry name" value="SHORT-CHAIN DEHYDROGENASE/REDUCTASE SDR"/>
    <property type="match status" value="1"/>
</dbReference>
<accession>A0ABX1YMV4</accession>
<comment type="caution">
    <text evidence="1">The sequence shown here is derived from an EMBL/GenBank/DDBJ whole genome shotgun (WGS) entry which is preliminary data.</text>
</comment>
<keyword evidence="2" id="KW-1185">Reference proteome</keyword>
<sequence length="257" mass="28316">MYFSYVKLGQEVSLLNNRWAIVTGADRGVGLSLVKALLEQDYHVLAGQYLQESNEALEQLKASYEEQLQVLNLDISDGDSVQQAVESIAACTDRVDILINNGAILGDMSKTIQDTLDFEEMEQVFRVNTLGSLRMSNGLIESILRSDSKLIVNISSEAASIGTCWRNSWYAYCMSKAALNMQSQLIQNQIAAQGGKVMVIHPGHVQTYMQGKLDTTGSLTADESAGSILRQIANRLKPDYGQQELTLIDFAGNTLPW</sequence>
<evidence type="ECO:0000313" key="2">
    <source>
        <dbReference type="Proteomes" id="UP000596857"/>
    </source>
</evidence>
<organism evidence="1 2">
    <name type="scientific">Paenibacillus phytohabitans</name>
    <dbReference type="NCBI Taxonomy" id="2654978"/>
    <lineage>
        <taxon>Bacteria</taxon>
        <taxon>Bacillati</taxon>
        <taxon>Bacillota</taxon>
        <taxon>Bacilli</taxon>
        <taxon>Bacillales</taxon>
        <taxon>Paenibacillaceae</taxon>
        <taxon>Paenibacillus</taxon>
    </lineage>
</organism>
<name>A0ABX1YMV4_9BACL</name>
<dbReference type="PANTHER" id="PTHR45458:SF1">
    <property type="entry name" value="SHORT CHAIN DEHYDROGENASE"/>
    <property type="match status" value="1"/>
</dbReference>
<dbReference type="Proteomes" id="UP000596857">
    <property type="component" value="Unassembled WGS sequence"/>
</dbReference>
<dbReference type="Gene3D" id="3.40.50.720">
    <property type="entry name" value="NAD(P)-binding Rossmann-like Domain"/>
    <property type="match status" value="1"/>
</dbReference>
<dbReference type="SUPFAM" id="SSF51735">
    <property type="entry name" value="NAD(P)-binding Rossmann-fold domains"/>
    <property type="match status" value="1"/>
</dbReference>
<evidence type="ECO:0000313" key="1">
    <source>
        <dbReference type="EMBL" id="NOU82196.1"/>
    </source>
</evidence>
<proteinExistence type="predicted"/>
<gene>
    <name evidence="1" type="ORF">GC101_25350</name>
</gene>
<reference evidence="1 2" key="1">
    <citation type="submission" date="2019-10" db="EMBL/GenBank/DDBJ databases">
        <title>Description of Paenibacillus terricola sp. nov.</title>
        <authorList>
            <person name="Carlier A."/>
            <person name="Qi S."/>
        </authorList>
    </citation>
    <scope>NUCLEOTIDE SEQUENCE [LARGE SCALE GENOMIC DNA]</scope>
    <source>
        <strain evidence="1 2">LMG 31459</strain>
    </source>
</reference>
<protein>
    <submittedName>
        <fullName evidence="1">SDR family NAD(P)-dependent oxidoreductase</fullName>
    </submittedName>
</protein>
<dbReference type="PRINTS" id="PR00081">
    <property type="entry name" value="GDHRDH"/>
</dbReference>